<organism evidence="1 2">
    <name type="scientific">Uncinocarpus reesii (strain UAMH 1704)</name>
    <dbReference type="NCBI Taxonomy" id="336963"/>
    <lineage>
        <taxon>Eukaryota</taxon>
        <taxon>Fungi</taxon>
        <taxon>Dikarya</taxon>
        <taxon>Ascomycota</taxon>
        <taxon>Pezizomycotina</taxon>
        <taxon>Eurotiomycetes</taxon>
        <taxon>Eurotiomycetidae</taxon>
        <taxon>Onygenales</taxon>
        <taxon>Onygenaceae</taxon>
        <taxon>Uncinocarpus</taxon>
    </lineage>
</organism>
<keyword evidence="2" id="KW-1185">Reference proteome</keyword>
<dbReference type="KEGG" id="ure:UREG_04282"/>
<protein>
    <submittedName>
        <fullName evidence="1">Uncharacterized protein</fullName>
    </submittedName>
</protein>
<name>C4JN74_UNCRE</name>
<dbReference type="InParanoid" id="C4JN74"/>
<dbReference type="VEuPathDB" id="FungiDB:UREG_04282"/>
<dbReference type="SUPFAM" id="SSF69322">
    <property type="entry name" value="Tricorn protease domain 2"/>
    <property type="match status" value="1"/>
</dbReference>
<gene>
    <name evidence="1" type="ORF">UREG_04282</name>
</gene>
<accession>C4JN74</accession>
<dbReference type="Proteomes" id="UP000002058">
    <property type="component" value="Unassembled WGS sequence"/>
</dbReference>
<sequence length="346" mass="38524">MSPSPVFTFGAKDKTDQISSTVNENGYGVVVRRDKNGTDDSKFYLKNIVSGIPADGEWPEIKLIAPDEKTQTYHPKHPFYLGYDRVTANPILYVHALASGEKVDYIQHTSLSDYKLSNFKRQKSDFHGCSKFFAKRNLIALCDAKDNYRIISGHEDRFSFPTSERLQRVILNIGMTGGLYPIPVVLMDAKAGSSESRRIKWWKAEDSTESYFENSGTKPEAMVCFDDYIVWHSNGADDSTPTIGWIDIKRTGKPTTSFESFSVSRTTVAIANSGDRFKDGGHTWYATSDGGVYYFDASKKKATKMLTASDIKGASSTVAQLWADKYFLYVLTGNGLGAAFKITTVV</sequence>
<dbReference type="GeneID" id="8437131"/>
<dbReference type="OrthoDB" id="5330643at2759"/>
<proteinExistence type="predicted"/>
<dbReference type="eggNOG" id="ENOG502T4RR">
    <property type="taxonomic scope" value="Eukaryota"/>
</dbReference>
<dbReference type="EMBL" id="CH476616">
    <property type="protein sequence ID" value="EEP79436.1"/>
    <property type="molecule type" value="Genomic_DNA"/>
</dbReference>
<evidence type="ECO:0000313" key="1">
    <source>
        <dbReference type="EMBL" id="EEP79436.1"/>
    </source>
</evidence>
<reference evidence="2" key="1">
    <citation type="journal article" date="2009" name="Genome Res.">
        <title>Comparative genomic analyses of the human fungal pathogens Coccidioides and their relatives.</title>
        <authorList>
            <person name="Sharpton T.J."/>
            <person name="Stajich J.E."/>
            <person name="Rounsley S.D."/>
            <person name="Gardner M.J."/>
            <person name="Wortman J.R."/>
            <person name="Jordar V.S."/>
            <person name="Maiti R."/>
            <person name="Kodira C.D."/>
            <person name="Neafsey D.E."/>
            <person name="Zeng Q."/>
            <person name="Hung C.-Y."/>
            <person name="McMahan C."/>
            <person name="Muszewska A."/>
            <person name="Grynberg M."/>
            <person name="Mandel M.A."/>
            <person name="Kellner E.M."/>
            <person name="Barker B.M."/>
            <person name="Galgiani J.N."/>
            <person name="Orbach M.J."/>
            <person name="Kirkland T.N."/>
            <person name="Cole G.T."/>
            <person name="Henn M.R."/>
            <person name="Birren B.W."/>
            <person name="Taylor J.W."/>
        </authorList>
    </citation>
    <scope>NUCLEOTIDE SEQUENCE [LARGE SCALE GENOMIC DNA]</scope>
    <source>
        <strain evidence="2">UAMH 1704</strain>
    </source>
</reference>
<evidence type="ECO:0000313" key="2">
    <source>
        <dbReference type="Proteomes" id="UP000002058"/>
    </source>
</evidence>
<dbReference type="AlphaFoldDB" id="C4JN74"/>
<dbReference type="HOGENOM" id="CLU_802133_0_0_1"/>
<dbReference type="RefSeq" id="XP_002544765.1">
    <property type="nucleotide sequence ID" value="XM_002544719.1"/>
</dbReference>